<sequence length="1148" mass="129530">MKGTPNPNTSTQKTKRSGFRKPAPPPPTPSAVPTPASSSSQPIQPPVQPSMVTEVYRDSDGQVRRKKRIIGDGSAHQEASATTTQELTPVDDVSGDQQASGVTGQESKQGDAKVEPKAKKKRIRKSNKTKLEEWLCLRDTMLDEFLRHDGLGSAHDLPDCQNCGLFDCELFRCLECGHGSALRCGSCLVRDHKMSPLHRIEKWNGCFFEKAGLSELGLRVQLGHDGLPCSLPQEGPADFLVFDLNGVHHVNVDFCGCPHSQTTQRWQQLLRTKWFPSTILRPKTAFTFDCLDTFHKLTLQGKGNIYDFYHTILHKHDCANIHRTIYRYPEFQRAFRLWRNIMALKRAGRGHDPSGVQGTAQGELAPECPACPHPGKNLPDDWMTAGAFLFLYTLFIAIDANFKLKAKDRKLDDIETMEGQSLFVNETEYQKFLSTYVEQKEINTCESEHNAIVKASTSATPGYAISGKGMVMCSRHLLIRKNGVGDLQKGERYCNMDFIVLSALMGVSLCQVFITYDIACQWSKNLSKRMESFPPEMKVNQNTKLRFAIPKWHINGHGQLCRECFNILYMDGAAETCGEEIEISWSHINALVPCIREMGHAAHHDTLNDHLGGWNFRRIVRFRMHFARRLKEASLMCVRHAYIYKRMCKTFSAPVLEKWEAMTMKWEADSSAPNPFHVPETTSTLNDVRLALAKEDAAEAVKGAANSAPLTLTSFLTTAFDFEDRQYTLKLKKPAVKLTKSKVTKAMADHQEKETRLLMDIQTWRQTQLLYMPDVLSLLTPPVSIESQSTTPAPTPTSTAPGSDRAQSKVLQSEPEPVDVLSMSLHLPSSLPPSLRSKLPAISRKEARLREAQADDALRGIRRQRRVMQGLGIFKKLNVSGTGNRANTRMTTLYNQFAEKLARFATEYRRARAALLVLDPNGKWKERLKELREEDIRGPAKDDDENASRYEPSWIWLVSNTQSGGSEDDGSLNDSIRAEWVKSRARMKRWKEEWLLLQEEMRRVLAWFEYRASQWEKVANLRTAGDASVLNGVMAYAHKQAYICRRMANRCAVDWMGVLIPLGIKHPWMESFYPMVGPGQFGMSRMGNALEVYEDWVKESLASEDGRDVDVVDKELDDNGGDNGGEDSDSEFQGDDVDKCESDSDDGW</sequence>
<dbReference type="PANTHER" id="PTHR33096">
    <property type="entry name" value="CXC2 DOMAIN-CONTAINING PROTEIN"/>
    <property type="match status" value="1"/>
</dbReference>
<feature type="compositionally biased region" description="Low complexity" evidence="1">
    <location>
        <begin position="789"/>
        <end position="801"/>
    </location>
</feature>
<dbReference type="InterPro" id="IPR041457">
    <property type="entry name" value="CxC2_KDZ-assoc"/>
</dbReference>
<feature type="region of interest" description="Disordered" evidence="1">
    <location>
        <begin position="1"/>
        <end position="124"/>
    </location>
</feature>
<name>A0A409WES1_9AGAR</name>
<dbReference type="OrthoDB" id="2804062at2759"/>
<organism evidence="4 5">
    <name type="scientific">Panaeolus cyanescens</name>
    <dbReference type="NCBI Taxonomy" id="181874"/>
    <lineage>
        <taxon>Eukaryota</taxon>
        <taxon>Fungi</taxon>
        <taxon>Dikarya</taxon>
        <taxon>Basidiomycota</taxon>
        <taxon>Agaricomycotina</taxon>
        <taxon>Agaricomycetes</taxon>
        <taxon>Agaricomycetidae</taxon>
        <taxon>Agaricales</taxon>
        <taxon>Agaricineae</taxon>
        <taxon>Galeropsidaceae</taxon>
        <taxon>Panaeolus</taxon>
    </lineage>
</organism>
<accession>A0A409WES1</accession>
<feature type="compositionally biased region" description="Polar residues" evidence="1">
    <location>
        <begin position="1"/>
        <end position="12"/>
    </location>
</feature>
<dbReference type="Pfam" id="PF18758">
    <property type="entry name" value="KDZ"/>
    <property type="match status" value="1"/>
</dbReference>
<dbReference type="PANTHER" id="PTHR33096:SF1">
    <property type="entry name" value="CXC1-LIKE CYSTEINE CLUSTER ASSOCIATED WITH KDZ TRANSPOSASES DOMAIN-CONTAINING PROTEIN"/>
    <property type="match status" value="1"/>
</dbReference>
<proteinExistence type="predicted"/>
<protein>
    <recommendedName>
        <fullName evidence="3">CxC2-like cysteine cluster KDZ transposase-associated domain-containing protein</fullName>
    </recommendedName>
</protein>
<keyword evidence="2" id="KW-0812">Transmembrane</keyword>
<feature type="compositionally biased region" description="Low complexity" evidence="1">
    <location>
        <begin position="33"/>
        <end position="42"/>
    </location>
</feature>
<evidence type="ECO:0000256" key="1">
    <source>
        <dbReference type="SAM" id="MobiDB-lite"/>
    </source>
</evidence>
<keyword evidence="2" id="KW-1133">Transmembrane helix</keyword>
<feature type="compositionally biased region" description="Basic and acidic residues" evidence="1">
    <location>
        <begin position="108"/>
        <end position="117"/>
    </location>
</feature>
<evidence type="ECO:0000256" key="2">
    <source>
        <dbReference type="SAM" id="Phobius"/>
    </source>
</evidence>
<evidence type="ECO:0000313" key="5">
    <source>
        <dbReference type="Proteomes" id="UP000284842"/>
    </source>
</evidence>
<dbReference type="EMBL" id="NHTK01005511">
    <property type="protein sequence ID" value="PPQ76961.1"/>
    <property type="molecule type" value="Genomic_DNA"/>
</dbReference>
<feature type="region of interest" description="Disordered" evidence="1">
    <location>
        <begin position="785"/>
        <end position="817"/>
    </location>
</feature>
<feature type="domain" description="CxC2-like cysteine cluster KDZ transposase-associated" evidence="3">
    <location>
        <begin position="213"/>
        <end position="318"/>
    </location>
</feature>
<feature type="region of interest" description="Disordered" evidence="1">
    <location>
        <begin position="1107"/>
        <end position="1148"/>
    </location>
</feature>
<evidence type="ECO:0000259" key="3">
    <source>
        <dbReference type="Pfam" id="PF18803"/>
    </source>
</evidence>
<feature type="compositionally biased region" description="Polar residues" evidence="1">
    <location>
        <begin position="77"/>
        <end position="87"/>
    </location>
</feature>
<feature type="compositionally biased region" description="Pro residues" evidence="1">
    <location>
        <begin position="22"/>
        <end position="32"/>
    </location>
</feature>
<gene>
    <name evidence="4" type="ORF">CVT24_009371</name>
</gene>
<feature type="transmembrane region" description="Helical" evidence="2">
    <location>
        <begin position="382"/>
        <end position="402"/>
    </location>
</feature>
<dbReference type="STRING" id="181874.A0A409WES1"/>
<dbReference type="Pfam" id="PF18803">
    <property type="entry name" value="CxC2"/>
    <property type="match status" value="1"/>
</dbReference>
<dbReference type="InterPro" id="IPR040521">
    <property type="entry name" value="KDZ"/>
</dbReference>
<comment type="caution">
    <text evidence="4">The sequence shown here is derived from an EMBL/GenBank/DDBJ whole genome shotgun (WGS) entry which is preliminary data.</text>
</comment>
<feature type="compositionally biased region" description="Acidic residues" evidence="1">
    <location>
        <begin position="1115"/>
        <end position="1135"/>
    </location>
</feature>
<evidence type="ECO:0000313" key="4">
    <source>
        <dbReference type="EMBL" id="PPQ76961.1"/>
    </source>
</evidence>
<dbReference type="AlphaFoldDB" id="A0A409WES1"/>
<dbReference type="Proteomes" id="UP000284842">
    <property type="component" value="Unassembled WGS sequence"/>
</dbReference>
<keyword evidence="2" id="KW-0472">Membrane</keyword>
<dbReference type="InParanoid" id="A0A409WES1"/>
<reference evidence="4 5" key="1">
    <citation type="journal article" date="2018" name="Evol. Lett.">
        <title>Horizontal gene cluster transfer increased hallucinogenic mushroom diversity.</title>
        <authorList>
            <person name="Reynolds H.T."/>
            <person name="Vijayakumar V."/>
            <person name="Gluck-Thaler E."/>
            <person name="Korotkin H.B."/>
            <person name="Matheny P.B."/>
            <person name="Slot J.C."/>
        </authorList>
    </citation>
    <scope>NUCLEOTIDE SEQUENCE [LARGE SCALE GENOMIC DNA]</scope>
    <source>
        <strain evidence="4 5">2629</strain>
    </source>
</reference>
<feature type="transmembrane region" description="Helical" evidence="2">
    <location>
        <begin position="498"/>
        <end position="519"/>
    </location>
</feature>
<keyword evidence="5" id="KW-1185">Reference proteome</keyword>
<feature type="compositionally biased region" description="Polar residues" evidence="1">
    <location>
        <begin position="95"/>
        <end position="107"/>
    </location>
</feature>